<proteinExistence type="predicted"/>
<reference evidence="3" key="1">
    <citation type="journal article" date="2019" name="Int. J. Syst. Evol. Microbiol.">
        <title>The Global Catalogue of Microorganisms (GCM) 10K type strain sequencing project: providing services to taxonomists for standard genome sequencing and annotation.</title>
        <authorList>
            <consortium name="The Broad Institute Genomics Platform"/>
            <consortium name="The Broad Institute Genome Sequencing Center for Infectious Disease"/>
            <person name="Wu L."/>
            <person name="Ma J."/>
        </authorList>
    </citation>
    <scope>NUCLEOTIDE SEQUENCE [LARGE SCALE GENOMIC DNA]</scope>
    <source>
        <strain evidence="3">NBRC 3271</strain>
    </source>
</reference>
<evidence type="ECO:0000313" key="3">
    <source>
        <dbReference type="Proteomes" id="UP001156613"/>
    </source>
</evidence>
<protein>
    <submittedName>
        <fullName evidence="2">Uncharacterized protein</fullName>
    </submittedName>
</protein>
<dbReference type="EMBL" id="BSNT01000020">
    <property type="protein sequence ID" value="GLQ59422.1"/>
    <property type="molecule type" value="Genomic_DNA"/>
</dbReference>
<feature type="region of interest" description="Disordered" evidence="1">
    <location>
        <begin position="28"/>
        <end position="58"/>
    </location>
</feature>
<comment type="caution">
    <text evidence="2">The sequence shown here is derived from an EMBL/GenBank/DDBJ whole genome shotgun (WGS) entry which is preliminary data.</text>
</comment>
<accession>A0ABQ5WHT8</accession>
<evidence type="ECO:0000313" key="2">
    <source>
        <dbReference type="EMBL" id="GLQ59422.1"/>
    </source>
</evidence>
<organism evidence="2 3">
    <name type="scientific">Gluconobacter japonicus</name>
    <dbReference type="NCBI Taxonomy" id="376620"/>
    <lineage>
        <taxon>Bacteria</taxon>
        <taxon>Pseudomonadati</taxon>
        <taxon>Pseudomonadota</taxon>
        <taxon>Alphaproteobacteria</taxon>
        <taxon>Acetobacterales</taxon>
        <taxon>Acetobacteraceae</taxon>
        <taxon>Gluconobacter</taxon>
    </lineage>
</organism>
<dbReference type="Proteomes" id="UP001156613">
    <property type="component" value="Unassembled WGS sequence"/>
</dbReference>
<evidence type="ECO:0000256" key="1">
    <source>
        <dbReference type="SAM" id="MobiDB-lite"/>
    </source>
</evidence>
<name>A0ABQ5WHT8_GLUJA</name>
<sequence length="75" mass="8233">MTRNRSRRKVRPPDGWTIAVTGMRIPVMEESPGSMGKRYRLTAGGGDPRDSATENRPPAGLFLLEHVAGKGETVR</sequence>
<keyword evidence="3" id="KW-1185">Reference proteome</keyword>
<gene>
    <name evidence="2" type="ORF">GCM10010937_12250</name>
</gene>